<comment type="caution">
    <text evidence="2">The sequence shown here is derived from an EMBL/GenBank/DDBJ whole genome shotgun (WGS) entry which is preliminary data.</text>
</comment>
<name>L8PR41_STRVR</name>
<dbReference type="EMBL" id="AMLP01000003">
    <property type="protein sequence ID" value="ELS58970.1"/>
    <property type="molecule type" value="Genomic_DNA"/>
</dbReference>
<reference evidence="2 3" key="1">
    <citation type="journal article" date="2013" name="Genome Announc.">
        <title>Draft Genome Sequence of Streptomyces viridochromogenes Strain Tu57, Producer of Avilamycin.</title>
        <authorList>
            <person name="Gruning B.A."/>
            <person name="Erxleben A."/>
            <person name="Hahnlein A."/>
            <person name="Gunther S."/>
        </authorList>
    </citation>
    <scope>NUCLEOTIDE SEQUENCE [LARGE SCALE GENOMIC DNA]</scope>
    <source>
        <strain evidence="2 3">Tue57</strain>
    </source>
</reference>
<protein>
    <submittedName>
        <fullName evidence="2">Putative Transposase, IS4</fullName>
    </submittedName>
</protein>
<dbReference type="Pfam" id="PF13586">
    <property type="entry name" value="DDE_Tnp_1_2"/>
    <property type="match status" value="1"/>
</dbReference>
<evidence type="ECO:0000313" key="2">
    <source>
        <dbReference type="EMBL" id="ELS58970.1"/>
    </source>
</evidence>
<gene>
    <name evidence="2" type="ORF">STVIR_0068</name>
</gene>
<accession>L8PR41</accession>
<dbReference type="PATRIC" id="fig|1160705.3.peg.68"/>
<dbReference type="PANTHER" id="PTHR30007">
    <property type="entry name" value="PHP DOMAIN PROTEIN"/>
    <property type="match status" value="1"/>
</dbReference>
<proteinExistence type="predicted"/>
<sequence>MIAVVVLAASVHDNAVGIVLLDKVAADTDTVHKALVDQGFKNAVVAHGEKVGVEVEIVERNPAQTGFVPIPKRWIVERAYGVLVLHRRLVRDYEHLPRSSESRVYWAMTAVILRRLTGATAAAWRSA</sequence>
<dbReference type="AlphaFoldDB" id="L8PR41"/>
<organism evidence="2 3">
    <name type="scientific">Streptomyces viridochromogenes Tue57</name>
    <dbReference type="NCBI Taxonomy" id="1160705"/>
    <lineage>
        <taxon>Bacteria</taxon>
        <taxon>Bacillati</taxon>
        <taxon>Actinomycetota</taxon>
        <taxon>Actinomycetes</taxon>
        <taxon>Kitasatosporales</taxon>
        <taxon>Streptomycetaceae</taxon>
        <taxon>Streptomyces</taxon>
    </lineage>
</organism>
<evidence type="ECO:0000313" key="3">
    <source>
        <dbReference type="Proteomes" id="UP000011205"/>
    </source>
</evidence>
<dbReference type="Proteomes" id="UP000011205">
    <property type="component" value="Unassembled WGS sequence"/>
</dbReference>
<evidence type="ECO:0000259" key="1">
    <source>
        <dbReference type="Pfam" id="PF13586"/>
    </source>
</evidence>
<dbReference type="InterPro" id="IPR025668">
    <property type="entry name" value="Tnp_DDE_dom"/>
</dbReference>
<feature type="domain" description="Transposase DDE" evidence="1">
    <location>
        <begin position="41"/>
        <end position="114"/>
    </location>
</feature>
<dbReference type="PANTHER" id="PTHR30007:SF0">
    <property type="entry name" value="TRANSPOSASE"/>
    <property type="match status" value="1"/>
</dbReference>